<dbReference type="PANTHER" id="PTHR15321:SF3">
    <property type="entry name" value="TP53-BINDING PROTEIN 1"/>
    <property type="match status" value="1"/>
</dbReference>
<dbReference type="FunFam" id="3.40.50.10190:FF:000081">
    <property type="entry name" value="BRCA1 C Terminus domain containing protein expressed"/>
    <property type="match status" value="1"/>
</dbReference>
<dbReference type="Pfam" id="PF18428">
    <property type="entry name" value="BRCT_3"/>
    <property type="match status" value="1"/>
</dbReference>
<dbReference type="SMART" id="SM00292">
    <property type="entry name" value="BRCT"/>
    <property type="match status" value="1"/>
</dbReference>
<dbReference type="GO" id="GO:0005634">
    <property type="term" value="C:nucleus"/>
    <property type="evidence" value="ECO:0007669"/>
    <property type="project" value="TreeGrafter"/>
</dbReference>
<dbReference type="GO" id="GO:0045944">
    <property type="term" value="P:positive regulation of transcription by RNA polymerase II"/>
    <property type="evidence" value="ECO:0007669"/>
    <property type="project" value="TreeGrafter"/>
</dbReference>
<reference evidence="3" key="1">
    <citation type="journal article" date="2023" name="GigaByte">
        <title>Genome assembly of the bearded iris, Iris pallida Lam.</title>
        <authorList>
            <person name="Bruccoleri R.E."/>
            <person name="Oakeley E.J."/>
            <person name="Faust A.M.E."/>
            <person name="Altorfer M."/>
            <person name="Dessus-Babus S."/>
            <person name="Burckhardt D."/>
            <person name="Oertli M."/>
            <person name="Naumann U."/>
            <person name="Petersen F."/>
            <person name="Wong J."/>
        </authorList>
    </citation>
    <scope>NUCLEOTIDE SEQUENCE</scope>
    <source>
        <strain evidence="3">GSM-AAB239-AS_SAM_17_03QT</strain>
    </source>
</reference>
<gene>
    <name evidence="3" type="ORF">M6B38_247470</name>
</gene>
<keyword evidence="4" id="KW-1185">Reference proteome</keyword>
<evidence type="ECO:0000313" key="3">
    <source>
        <dbReference type="EMBL" id="KAJ6790671.1"/>
    </source>
</evidence>
<dbReference type="InterPro" id="IPR047252">
    <property type="entry name" value="TP53BP1-like"/>
</dbReference>
<evidence type="ECO:0000313" key="4">
    <source>
        <dbReference type="Proteomes" id="UP001140949"/>
    </source>
</evidence>
<dbReference type="PROSITE" id="PS50172">
    <property type="entry name" value="BRCT"/>
    <property type="match status" value="2"/>
</dbReference>
<feature type="domain" description="BRCT" evidence="2">
    <location>
        <begin position="963"/>
        <end position="1063"/>
    </location>
</feature>
<dbReference type="Proteomes" id="UP001140949">
    <property type="component" value="Unassembled WGS sequence"/>
</dbReference>
<sequence>MASCGYHSPQFSEDVAWLPAWLQPHQLPPFDDDRKKDGEAISQSSRENLAPSGKNICHGQDALLFRNHDAKYSGCHLYLSGEDNSIAGNSPSSASQALHFNLHLSSADASQISPSKISESGYPQIEISQSGKFERQVSQSGRIEKIESSFKKPVHGTPAVQGGATCQYIVNDGSPASTLPVRRESKMSCKLIFESQNRAEQTKRKKLHGKIDTETLSNAIELSIAASEATAISEIVSSSLQSEQLSAAAILEIALRVKQARNEPSNILNSVPSLSADEFDETDQLSDLDETMMADAFSDVGILCTQNDGTASNSESGGKSLHSNSFCDVSSFSHHQVEEPGKKIQAGDANATEATSKVYAMFAIESISNSQPLNPLPVQHMKPSACVPLYCSNSCLRSTSKADAQKLHCRVDALTAIKIGAIDHGIHEDDKVPPEVANIKGSSKPFKWETSFISEATDMMEESTSEHGPEAVPETVASSDTPYGEATRCLHKESERHISSSLSLVDPLCSFVPCSISSDSTRSLCGYNQKEIEKENEILTRYAGISVLLDLDETSKLRKAQEMPLKLVVQNGNSVFSAGGSTDPGMPSRKHFSSLKPYSMVMPDPCTSGKIAFGQISPHKISQSMQFSPSERTNNINYFVSSEGIADVPSKPITICVDSSGLDNNHSHGVNNHVAERPDNVEENDDIGALISHYDERNSSITLNNKKRRVRACKVISLEEILKRSSEPKRRKYRARNSTNGARCRDQAYAKSCIPLHSSLHLYPADKQKLKKKSVRFAEAITSTDMTNSRVNQQPKYQAHGSLHATDKRQKQSSSRYKHILKKENYNYLTCSQTVDEKGMILQGLGFLLTGFSSQKEKELEALIRLYGGYVLPNIPSGYPGLEACQRKKLLRRNIPMVISPKKVQTTKYLYGCATNTWMLNAHWLIDSIQAGSILPPGKYMTRPIQGSEKNQLRIEQPLYLNSHSFIFEKAGIMIHGKPSFCAKFSKIVKHGGGQVFKSLQRLVQSLTNGTNTLGTVIVENESNVSRHLKYCALENNLQTMPASWIVNSLFTGKLLPFKKDRSAALHRIKMPTFPPAQDTDMSEEI</sequence>
<dbReference type="EMBL" id="JANAVB010045020">
    <property type="protein sequence ID" value="KAJ6790671.1"/>
    <property type="molecule type" value="Genomic_DNA"/>
</dbReference>
<proteinExistence type="predicted"/>
<evidence type="ECO:0000259" key="2">
    <source>
        <dbReference type="PROSITE" id="PS50172"/>
    </source>
</evidence>
<feature type="region of interest" description="Disordered" evidence="1">
    <location>
        <begin position="462"/>
        <end position="484"/>
    </location>
</feature>
<comment type="caution">
    <text evidence="3">The sequence shown here is derived from an EMBL/GenBank/DDBJ whole genome shotgun (WGS) entry which is preliminary data.</text>
</comment>
<name>A0AAX6DFZ1_IRIPA</name>
<dbReference type="Gene3D" id="3.40.50.10190">
    <property type="entry name" value="BRCT domain"/>
    <property type="match status" value="2"/>
</dbReference>
<dbReference type="PANTHER" id="PTHR15321">
    <property type="entry name" value="TUMOR SUPPRESSOR P53-BINDING PROTEIN 1"/>
    <property type="match status" value="1"/>
</dbReference>
<dbReference type="GO" id="GO:0042393">
    <property type="term" value="F:histone binding"/>
    <property type="evidence" value="ECO:0007669"/>
    <property type="project" value="TreeGrafter"/>
</dbReference>
<reference evidence="3" key="2">
    <citation type="submission" date="2023-04" db="EMBL/GenBank/DDBJ databases">
        <authorList>
            <person name="Bruccoleri R.E."/>
            <person name="Oakeley E.J."/>
            <person name="Faust A.-M."/>
            <person name="Dessus-Babus S."/>
            <person name="Altorfer M."/>
            <person name="Burckhardt D."/>
            <person name="Oertli M."/>
            <person name="Naumann U."/>
            <person name="Petersen F."/>
            <person name="Wong J."/>
        </authorList>
    </citation>
    <scope>NUCLEOTIDE SEQUENCE</scope>
    <source>
        <strain evidence="3">GSM-AAB239-AS_SAM_17_03QT</strain>
        <tissue evidence="3">Leaf</tissue>
    </source>
</reference>
<protein>
    <recommendedName>
        <fullName evidence="2">BRCT domain-containing protein</fullName>
    </recommendedName>
</protein>
<dbReference type="GO" id="GO:0000077">
    <property type="term" value="P:DNA damage checkpoint signaling"/>
    <property type="evidence" value="ECO:0007669"/>
    <property type="project" value="TreeGrafter"/>
</dbReference>
<evidence type="ECO:0000256" key="1">
    <source>
        <dbReference type="SAM" id="MobiDB-lite"/>
    </source>
</evidence>
<dbReference type="SUPFAM" id="SSF52113">
    <property type="entry name" value="BRCT domain"/>
    <property type="match status" value="2"/>
</dbReference>
<feature type="domain" description="BRCT" evidence="2">
    <location>
        <begin position="837"/>
        <end position="942"/>
    </location>
</feature>
<dbReference type="InterPro" id="IPR001357">
    <property type="entry name" value="BRCT_dom"/>
</dbReference>
<dbReference type="InterPro" id="IPR036420">
    <property type="entry name" value="BRCT_dom_sf"/>
</dbReference>
<dbReference type="AlphaFoldDB" id="A0AAX6DFZ1"/>
<accession>A0AAX6DFZ1</accession>
<feature type="region of interest" description="Disordered" evidence="1">
    <location>
        <begin position="27"/>
        <end position="53"/>
    </location>
</feature>
<organism evidence="3 4">
    <name type="scientific">Iris pallida</name>
    <name type="common">Sweet iris</name>
    <dbReference type="NCBI Taxonomy" id="29817"/>
    <lineage>
        <taxon>Eukaryota</taxon>
        <taxon>Viridiplantae</taxon>
        <taxon>Streptophyta</taxon>
        <taxon>Embryophyta</taxon>
        <taxon>Tracheophyta</taxon>
        <taxon>Spermatophyta</taxon>
        <taxon>Magnoliopsida</taxon>
        <taxon>Liliopsida</taxon>
        <taxon>Asparagales</taxon>
        <taxon>Iridaceae</taxon>
        <taxon>Iridoideae</taxon>
        <taxon>Irideae</taxon>
        <taxon>Iris</taxon>
    </lineage>
</organism>